<dbReference type="AlphaFoldDB" id="A0A1S1V3S3"/>
<reference evidence="2 3" key="1">
    <citation type="submission" date="2016-09" db="EMBL/GenBank/DDBJ databases">
        <title>Genome sequence of Eubacterium angustum.</title>
        <authorList>
            <person name="Poehlein A."/>
            <person name="Daniel R."/>
        </authorList>
    </citation>
    <scope>NUCLEOTIDE SEQUENCE [LARGE SCALE GENOMIC DNA]</scope>
    <source>
        <strain evidence="2 3">DSM 1989</strain>
    </source>
</reference>
<dbReference type="Proteomes" id="UP000180254">
    <property type="component" value="Unassembled WGS sequence"/>
</dbReference>
<dbReference type="Pfam" id="PF03960">
    <property type="entry name" value="ArsC"/>
    <property type="match status" value="1"/>
</dbReference>
<protein>
    <submittedName>
        <fullName evidence="2">Regulatory protein MgsR</fullName>
    </submittedName>
</protein>
<dbReference type="InterPro" id="IPR036249">
    <property type="entry name" value="Thioredoxin-like_sf"/>
</dbReference>
<sequence length="119" mass="13892">MSYIFLQYPKCSTCKKAQNWLNWNKVSYESRHIVDETPSIDELTTWIEKSGLPVEKFFNSNGIVYKNMGLKDKLPEMSKEEKIDLLSTNGMLIKRPIFVSDNLVLIGFKEADWKKILEL</sequence>
<dbReference type="EMBL" id="MKIE01000014">
    <property type="protein sequence ID" value="OHW61361.1"/>
    <property type="molecule type" value="Genomic_DNA"/>
</dbReference>
<evidence type="ECO:0000313" key="2">
    <source>
        <dbReference type="EMBL" id="OHW61361.1"/>
    </source>
</evidence>
<dbReference type="NCBIfam" id="TIGR01617">
    <property type="entry name" value="arsC_related"/>
    <property type="match status" value="1"/>
</dbReference>
<dbReference type="PROSITE" id="PS51353">
    <property type="entry name" value="ARSC"/>
    <property type="match status" value="1"/>
</dbReference>
<name>A0A1S1V3S3_9FIRM</name>
<comment type="caution">
    <text evidence="2">The sequence shown here is derived from an EMBL/GenBank/DDBJ whole genome shotgun (WGS) entry which is preliminary data.</text>
</comment>
<accession>A0A1S1V3S3</accession>
<dbReference type="OrthoDB" id="9794155at2"/>
<proteinExistence type="inferred from homology"/>
<organism evidence="2 3">
    <name type="scientific">Andreesenia angusta</name>
    <dbReference type="NCBI Taxonomy" id="39480"/>
    <lineage>
        <taxon>Bacteria</taxon>
        <taxon>Bacillati</taxon>
        <taxon>Bacillota</taxon>
        <taxon>Tissierellia</taxon>
        <taxon>Tissierellales</taxon>
        <taxon>Gottschalkiaceae</taxon>
        <taxon>Andreesenia</taxon>
    </lineage>
</organism>
<dbReference type="PANTHER" id="PTHR30041:SF8">
    <property type="entry name" value="PROTEIN YFFB"/>
    <property type="match status" value="1"/>
</dbReference>
<evidence type="ECO:0000256" key="1">
    <source>
        <dbReference type="PROSITE-ProRule" id="PRU01282"/>
    </source>
</evidence>
<dbReference type="InterPro" id="IPR006660">
    <property type="entry name" value="Arsenate_reductase-like"/>
</dbReference>
<comment type="similarity">
    <text evidence="1">Belongs to the ArsC family.</text>
</comment>
<dbReference type="Gene3D" id="3.40.30.10">
    <property type="entry name" value="Glutaredoxin"/>
    <property type="match status" value="1"/>
</dbReference>
<dbReference type="RefSeq" id="WP_071064444.1">
    <property type="nucleotide sequence ID" value="NZ_MKIE01000014.1"/>
</dbReference>
<keyword evidence="3" id="KW-1185">Reference proteome</keyword>
<dbReference type="CDD" id="cd03036">
    <property type="entry name" value="ArsC_like"/>
    <property type="match status" value="1"/>
</dbReference>
<evidence type="ECO:0000313" key="3">
    <source>
        <dbReference type="Proteomes" id="UP000180254"/>
    </source>
</evidence>
<dbReference type="InterPro" id="IPR006504">
    <property type="entry name" value="Tscrpt_reg_Spx/MgsR"/>
</dbReference>
<dbReference type="SUPFAM" id="SSF52833">
    <property type="entry name" value="Thioredoxin-like"/>
    <property type="match status" value="1"/>
</dbReference>
<dbReference type="STRING" id="39480.EUAN_22110"/>
<dbReference type="PANTHER" id="PTHR30041">
    <property type="entry name" value="ARSENATE REDUCTASE"/>
    <property type="match status" value="1"/>
</dbReference>
<gene>
    <name evidence="2" type="primary">mgsR</name>
    <name evidence="2" type="ORF">EUAN_22110</name>
</gene>